<protein>
    <recommendedName>
        <fullName evidence="3">Protein kinase domain-containing protein</fullName>
    </recommendedName>
</protein>
<comment type="caution">
    <text evidence="1">The sequence shown here is derived from an EMBL/GenBank/DDBJ whole genome shotgun (WGS) entry which is preliminary data.</text>
</comment>
<keyword evidence="2" id="KW-1185">Reference proteome</keyword>
<dbReference type="SUPFAM" id="SSF56112">
    <property type="entry name" value="Protein kinase-like (PK-like)"/>
    <property type="match status" value="1"/>
</dbReference>
<dbReference type="Proteomes" id="UP000812287">
    <property type="component" value="Unassembled WGS sequence"/>
</dbReference>
<proteinExistence type="predicted"/>
<gene>
    <name evidence="1" type="ORF">BT62DRAFT_1075791</name>
</gene>
<evidence type="ECO:0008006" key="3">
    <source>
        <dbReference type="Google" id="ProtNLM"/>
    </source>
</evidence>
<dbReference type="OrthoDB" id="5987198at2759"/>
<organism evidence="1 2">
    <name type="scientific">Guyanagaster necrorhizus</name>
    <dbReference type="NCBI Taxonomy" id="856835"/>
    <lineage>
        <taxon>Eukaryota</taxon>
        <taxon>Fungi</taxon>
        <taxon>Dikarya</taxon>
        <taxon>Basidiomycota</taxon>
        <taxon>Agaricomycotina</taxon>
        <taxon>Agaricomycetes</taxon>
        <taxon>Agaricomycetidae</taxon>
        <taxon>Agaricales</taxon>
        <taxon>Marasmiineae</taxon>
        <taxon>Physalacriaceae</taxon>
        <taxon>Guyanagaster</taxon>
    </lineage>
</organism>
<accession>A0A9P7VTD9</accession>
<dbReference type="EMBL" id="MU250533">
    <property type="protein sequence ID" value="KAG7447073.1"/>
    <property type="molecule type" value="Genomic_DNA"/>
</dbReference>
<dbReference type="AlphaFoldDB" id="A0A9P7VTD9"/>
<dbReference type="Gene3D" id="1.10.510.10">
    <property type="entry name" value="Transferase(Phosphotransferase) domain 1"/>
    <property type="match status" value="1"/>
</dbReference>
<name>A0A9P7VTD9_9AGAR</name>
<reference evidence="1" key="1">
    <citation type="submission" date="2020-11" db="EMBL/GenBank/DDBJ databases">
        <title>Adaptations for nitrogen fixation in a non-lichenized fungal sporocarp promotes dispersal by wood-feeding termites.</title>
        <authorList>
            <consortium name="DOE Joint Genome Institute"/>
            <person name="Koch R.A."/>
            <person name="Yoon G."/>
            <person name="Arayal U."/>
            <person name="Lail K."/>
            <person name="Amirebrahimi M."/>
            <person name="Labutti K."/>
            <person name="Lipzen A."/>
            <person name="Riley R."/>
            <person name="Barry K."/>
            <person name="Henrissat B."/>
            <person name="Grigoriev I.V."/>
            <person name="Herr J.R."/>
            <person name="Aime M.C."/>
        </authorList>
    </citation>
    <scope>NUCLEOTIDE SEQUENCE</scope>
    <source>
        <strain evidence="1">MCA 3950</strain>
    </source>
</reference>
<dbReference type="InterPro" id="IPR011009">
    <property type="entry name" value="Kinase-like_dom_sf"/>
</dbReference>
<dbReference type="GeneID" id="66101441"/>
<dbReference type="RefSeq" id="XP_043040573.1">
    <property type="nucleotide sequence ID" value="XM_043179147.1"/>
</dbReference>
<sequence length="389" mass="45075">MPAVFGSCRYEFQHRKTLMIQAEVSGDYELLCKFLRIGLLTSELLGREKYWTPDIRQWSWASQTPLILDAVRMKDKAKVVLRVTRTDTDELAMPKQSFTTRRFIAGLNLSMHFVNFWRHEYLSPYNHPCSNFCLKGLNFMHSLNIAHTDVSLLDFLMDSSKVCLKGYHYADPTMYDGVHWSLPIRPRCHVAPENAEANRPFECSVKTSPQLSLGLPCNPFKLDVYNAGATSFELCETYHGLDDFRPLLLDIMSEDPFATPDMAEALRRLDELVSSKDKLWFRYRAWKFQRLVKPPSLSAQYLWRKFPLLFHWLSDPQTIGPLLFANVAVTKHQAQCIQTVLRPLRHPELAHRSHNQEALNIYRESPLLTLPLDIGTDESVEQARTSRRL</sequence>
<evidence type="ECO:0000313" key="2">
    <source>
        <dbReference type="Proteomes" id="UP000812287"/>
    </source>
</evidence>
<evidence type="ECO:0000313" key="1">
    <source>
        <dbReference type="EMBL" id="KAG7447073.1"/>
    </source>
</evidence>